<comment type="cofactor">
    <cofactor evidence="3">
        <name>Mg(2+)</name>
        <dbReference type="ChEBI" id="CHEBI:18420"/>
    </cofactor>
</comment>
<dbReference type="GO" id="GO:0035925">
    <property type="term" value="F:mRNA 3'-UTR AU-rich region binding"/>
    <property type="evidence" value="ECO:0007669"/>
    <property type="project" value="TreeGrafter"/>
</dbReference>
<evidence type="ECO:0000256" key="3">
    <source>
        <dbReference type="PIRSR" id="PIRSR605493-1"/>
    </source>
</evidence>
<evidence type="ECO:0000256" key="2">
    <source>
        <dbReference type="ARBA" id="ARBA00023002"/>
    </source>
</evidence>
<dbReference type="InterPro" id="IPR020843">
    <property type="entry name" value="ER"/>
</dbReference>
<evidence type="ECO:0000259" key="4">
    <source>
        <dbReference type="SMART" id="SM00829"/>
    </source>
</evidence>
<dbReference type="GO" id="GO:0005829">
    <property type="term" value="C:cytosol"/>
    <property type="evidence" value="ECO:0007669"/>
    <property type="project" value="TreeGrafter"/>
</dbReference>
<dbReference type="Gene3D" id="3.90.180.10">
    <property type="entry name" value="Medium-chain alcohol dehydrogenases, catalytic domain"/>
    <property type="match status" value="1"/>
</dbReference>
<dbReference type="Pfam" id="PF08240">
    <property type="entry name" value="ADH_N"/>
    <property type="match status" value="1"/>
</dbReference>
<dbReference type="SMART" id="SM00829">
    <property type="entry name" value="PKS_ER"/>
    <property type="match status" value="1"/>
</dbReference>
<dbReference type="CDD" id="cd16841">
    <property type="entry name" value="RraA_family"/>
    <property type="match status" value="1"/>
</dbReference>
<dbReference type="SUPFAM" id="SSF50129">
    <property type="entry name" value="GroES-like"/>
    <property type="match status" value="1"/>
</dbReference>
<dbReference type="InterPro" id="IPR005493">
    <property type="entry name" value="RraA/RraA-like"/>
</dbReference>
<sequence length="634" mass="67611">MLAQLARRALRPAATLAAPRRLLATGPAASATTVSDELLEKLSTLSTQSLIDGLWVMGWPDAFIEGARPLRPGQKCAGRAVTLQFVPQRPDIAADKPAGLESPEYEAFEKCGAKEVLVMSSVGPWESVGGDIKFLRLKQLGVGGLVTDGSVRDTDELLNYGFPVFSYSTTPKQGPAAMQPWKCNGVISCGKVVVRPGDAIIGDQDGVVCVPAAVAQQVYDNAHGREQIEVIIKEELIKNPGPPGRYYPFKPPIKPESPLGKLLTSKGVKFYSTRAGPARAFGSGRRHMSSVPATMKAVVIRENGPAENLRYETDYPTPSIADGQVLVKNEYTGLNFIDTYFRKGPAMGPAYTQPLPFIGGQEGAGTIAAITPKAEAAGFKIGDTVAYSVLGTYSEYTAVPIAKLLPVPDGVGLDVATAIMTQGLTAHYLTTSAHAQLIVPGEWMLIHGVAGGTCQWAAQMAKLKGYKVIGTCPEGKKDVGLATGCDELIVLKEIEGTSYEDYTSVDIVSKVMEITGGEGCKAVIDGIGKSTVDISIDSLSRRGIFVSFGNASGAVPPFPVLRLIKKSAFVTRPKLLDYVATRDELLMRSSEVFGWIKSGDLTVAIDKVFPLTEAVQGHKYLEAGKSKGKLIYKI</sequence>
<dbReference type="PANTHER" id="PTHR48106:SF13">
    <property type="entry name" value="QUINONE OXIDOREDUCTASE-RELATED"/>
    <property type="match status" value="1"/>
</dbReference>
<keyword evidence="3" id="KW-0479">Metal-binding</keyword>
<keyword evidence="6" id="KW-1185">Reference proteome</keyword>
<evidence type="ECO:0000313" key="5">
    <source>
        <dbReference type="EMBL" id="KAL1496894.1"/>
    </source>
</evidence>
<dbReference type="InterPro" id="IPR036704">
    <property type="entry name" value="RraA/RraA-like_sf"/>
</dbReference>
<dbReference type="GO" id="GO:0046872">
    <property type="term" value="F:metal ion binding"/>
    <property type="evidence" value="ECO:0007669"/>
    <property type="project" value="UniProtKB-KW"/>
</dbReference>
<feature type="domain" description="Enoyl reductase (ER)" evidence="4">
    <location>
        <begin position="304"/>
        <end position="632"/>
    </location>
</feature>
<evidence type="ECO:0000256" key="1">
    <source>
        <dbReference type="ARBA" id="ARBA00022857"/>
    </source>
</evidence>
<reference evidence="5 6" key="1">
    <citation type="journal article" date="2024" name="Science">
        <title>Giant polyketide synthase enzymes in the biosynthesis of giant marine polyether toxins.</title>
        <authorList>
            <person name="Fallon T.R."/>
            <person name="Shende V.V."/>
            <person name="Wierzbicki I.H."/>
            <person name="Pendleton A.L."/>
            <person name="Watervoot N.F."/>
            <person name="Auber R.P."/>
            <person name="Gonzalez D.J."/>
            <person name="Wisecaver J.H."/>
            <person name="Moore B.S."/>
        </authorList>
    </citation>
    <scope>NUCLEOTIDE SEQUENCE [LARGE SCALE GENOMIC DNA]</scope>
    <source>
        <strain evidence="5 6">12B1</strain>
    </source>
</reference>
<dbReference type="GO" id="GO:0003960">
    <property type="term" value="F:quinone reductase (NADPH) activity"/>
    <property type="evidence" value="ECO:0007669"/>
    <property type="project" value="InterPro"/>
</dbReference>
<proteinExistence type="predicted"/>
<dbReference type="PANTHER" id="PTHR48106">
    <property type="entry name" value="QUINONE OXIDOREDUCTASE PIG3-RELATED"/>
    <property type="match status" value="1"/>
</dbReference>
<name>A0AB34IGV4_PRYPA</name>
<keyword evidence="2" id="KW-0560">Oxidoreductase</keyword>
<dbReference type="InterPro" id="IPR047618">
    <property type="entry name" value="QOR-like"/>
</dbReference>
<dbReference type="Gene3D" id="3.50.30.40">
    <property type="entry name" value="Ribonuclease E inhibitor RraA/RraA-like"/>
    <property type="match status" value="1"/>
</dbReference>
<dbReference type="Pfam" id="PF13602">
    <property type="entry name" value="ADH_zinc_N_2"/>
    <property type="match status" value="1"/>
</dbReference>
<protein>
    <recommendedName>
        <fullName evidence="4">Enoyl reductase (ER) domain-containing protein</fullName>
    </recommendedName>
</protein>
<organism evidence="5 6">
    <name type="scientific">Prymnesium parvum</name>
    <name type="common">Toxic golden alga</name>
    <dbReference type="NCBI Taxonomy" id="97485"/>
    <lineage>
        <taxon>Eukaryota</taxon>
        <taxon>Haptista</taxon>
        <taxon>Haptophyta</taxon>
        <taxon>Prymnesiophyceae</taxon>
        <taxon>Prymnesiales</taxon>
        <taxon>Prymnesiaceae</taxon>
        <taxon>Prymnesium</taxon>
    </lineage>
</organism>
<dbReference type="InterPro" id="IPR011032">
    <property type="entry name" value="GroES-like_sf"/>
</dbReference>
<dbReference type="InterPro" id="IPR013154">
    <property type="entry name" value="ADH-like_N"/>
</dbReference>
<dbReference type="EMBL" id="JBGBPQ010000028">
    <property type="protein sequence ID" value="KAL1496894.1"/>
    <property type="molecule type" value="Genomic_DNA"/>
</dbReference>
<dbReference type="CDD" id="cd05286">
    <property type="entry name" value="QOR2"/>
    <property type="match status" value="1"/>
</dbReference>
<dbReference type="SUPFAM" id="SSF89562">
    <property type="entry name" value="RraA-like"/>
    <property type="match status" value="1"/>
</dbReference>
<keyword evidence="1" id="KW-0521">NADP</keyword>
<dbReference type="SUPFAM" id="SSF51735">
    <property type="entry name" value="NAD(P)-binding Rossmann-fold domains"/>
    <property type="match status" value="1"/>
</dbReference>
<gene>
    <name evidence="5" type="ORF">AB1Y20_014474</name>
</gene>
<feature type="binding site" evidence="3">
    <location>
        <position position="153"/>
    </location>
    <ligand>
        <name>Mg(2+)</name>
        <dbReference type="ChEBI" id="CHEBI:18420"/>
    </ligand>
</feature>
<keyword evidence="3" id="KW-0460">Magnesium</keyword>
<comment type="caution">
    <text evidence="5">The sequence shown here is derived from an EMBL/GenBank/DDBJ whole genome shotgun (WGS) entry which is preliminary data.</text>
</comment>
<dbReference type="GO" id="GO:0070402">
    <property type="term" value="F:NADPH binding"/>
    <property type="evidence" value="ECO:0007669"/>
    <property type="project" value="TreeGrafter"/>
</dbReference>
<dbReference type="AlphaFoldDB" id="A0AB34IGV4"/>
<feature type="binding site" evidence="3">
    <location>
        <position position="152"/>
    </location>
    <ligand>
        <name>substrate</name>
    </ligand>
</feature>
<dbReference type="Gene3D" id="3.40.50.720">
    <property type="entry name" value="NAD(P)-binding Rossmann-like Domain"/>
    <property type="match status" value="1"/>
</dbReference>
<dbReference type="Proteomes" id="UP001515480">
    <property type="component" value="Unassembled WGS sequence"/>
</dbReference>
<evidence type="ECO:0000313" key="6">
    <source>
        <dbReference type="Proteomes" id="UP001515480"/>
    </source>
</evidence>
<dbReference type="InterPro" id="IPR036291">
    <property type="entry name" value="NAD(P)-bd_dom_sf"/>
</dbReference>
<dbReference type="Pfam" id="PF03737">
    <property type="entry name" value="RraA-like"/>
    <property type="match status" value="1"/>
</dbReference>
<accession>A0AB34IGV4</accession>